<evidence type="ECO:0000313" key="2">
    <source>
        <dbReference type="Proteomes" id="UP001044222"/>
    </source>
</evidence>
<gene>
    <name evidence="1" type="ORF">ANANG_G00208990</name>
</gene>
<accession>A0A9D3M2Y3</accession>
<protein>
    <submittedName>
        <fullName evidence="1">Uncharacterized protein</fullName>
    </submittedName>
</protein>
<reference evidence="1" key="1">
    <citation type="submission" date="2021-01" db="EMBL/GenBank/DDBJ databases">
        <title>A chromosome-scale assembly of European eel, Anguilla anguilla.</title>
        <authorList>
            <person name="Henkel C."/>
            <person name="Jong-Raadsen S.A."/>
            <person name="Dufour S."/>
            <person name="Weltzien F.-A."/>
            <person name="Palstra A.P."/>
            <person name="Pelster B."/>
            <person name="Spaink H.P."/>
            <person name="Van Den Thillart G.E."/>
            <person name="Jansen H."/>
            <person name="Zahm M."/>
            <person name="Klopp C."/>
            <person name="Cedric C."/>
            <person name="Louis A."/>
            <person name="Berthelot C."/>
            <person name="Parey E."/>
            <person name="Roest Crollius H."/>
            <person name="Montfort J."/>
            <person name="Robinson-Rechavi M."/>
            <person name="Bucao C."/>
            <person name="Bouchez O."/>
            <person name="Gislard M."/>
            <person name="Lluch J."/>
            <person name="Milhes M."/>
            <person name="Lampietro C."/>
            <person name="Lopez Roques C."/>
            <person name="Donnadieu C."/>
            <person name="Braasch I."/>
            <person name="Desvignes T."/>
            <person name="Postlethwait J."/>
            <person name="Bobe J."/>
            <person name="Guiguen Y."/>
            <person name="Dirks R."/>
        </authorList>
    </citation>
    <scope>NUCLEOTIDE SEQUENCE</scope>
    <source>
        <strain evidence="1">Tag_6206</strain>
        <tissue evidence="1">Liver</tissue>
    </source>
</reference>
<sequence>MFPCIKHTLGQTRAYTHTHTHTHTHTQAHTDTHTHTDTHSLTCTCTCTCTDTHTHTHTDTHSLTCTCTRTDTHTHTHTHTLTHTHLPCPTNSCCNSPHTPLGCSDMPRSPPLPNLASRCCHQGRGFRDMTVARPLVCPSHVWSCCGCRADMTSPGQSHPCCSIQRFPQC</sequence>
<name>A0A9D3M2Y3_ANGAN</name>
<evidence type="ECO:0000313" key="1">
    <source>
        <dbReference type="EMBL" id="KAG5839815.1"/>
    </source>
</evidence>
<comment type="caution">
    <text evidence="1">The sequence shown here is derived from an EMBL/GenBank/DDBJ whole genome shotgun (WGS) entry which is preliminary data.</text>
</comment>
<dbReference type="PANTHER" id="PTHR45134:SF5">
    <property type="entry name" value="OS08G0543275 PROTEIN"/>
    <property type="match status" value="1"/>
</dbReference>
<keyword evidence="2" id="KW-1185">Reference proteome</keyword>
<organism evidence="1 2">
    <name type="scientific">Anguilla anguilla</name>
    <name type="common">European freshwater eel</name>
    <name type="synonym">Muraena anguilla</name>
    <dbReference type="NCBI Taxonomy" id="7936"/>
    <lineage>
        <taxon>Eukaryota</taxon>
        <taxon>Metazoa</taxon>
        <taxon>Chordata</taxon>
        <taxon>Craniata</taxon>
        <taxon>Vertebrata</taxon>
        <taxon>Euteleostomi</taxon>
        <taxon>Actinopterygii</taxon>
        <taxon>Neopterygii</taxon>
        <taxon>Teleostei</taxon>
        <taxon>Anguilliformes</taxon>
        <taxon>Anguillidae</taxon>
        <taxon>Anguilla</taxon>
    </lineage>
</organism>
<dbReference type="AlphaFoldDB" id="A0A9D3M2Y3"/>
<proteinExistence type="predicted"/>
<dbReference type="PANTHER" id="PTHR45134">
    <property type="entry name" value="OS08G0543275 PROTEIN"/>
    <property type="match status" value="1"/>
</dbReference>
<dbReference type="EMBL" id="JAFIRN010000011">
    <property type="protein sequence ID" value="KAG5839815.1"/>
    <property type="molecule type" value="Genomic_DNA"/>
</dbReference>
<dbReference type="Proteomes" id="UP001044222">
    <property type="component" value="Chromosome 11"/>
</dbReference>